<keyword evidence="4" id="KW-1185">Reference proteome</keyword>
<dbReference type="RefSeq" id="WP_347937713.1">
    <property type="nucleotide sequence ID" value="NZ_JBDXMI010000001.1"/>
</dbReference>
<feature type="region of interest" description="Disordered" evidence="1">
    <location>
        <begin position="49"/>
        <end position="71"/>
    </location>
</feature>
<organism evidence="3 4">
    <name type="scientific">Chromobacterium phragmitis</name>
    <dbReference type="NCBI Taxonomy" id="2202141"/>
    <lineage>
        <taxon>Bacteria</taxon>
        <taxon>Pseudomonadati</taxon>
        <taxon>Pseudomonadota</taxon>
        <taxon>Betaproteobacteria</taxon>
        <taxon>Neisseriales</taxon>
        <taxon>Chromobacteriaceae</taxon>
        <taxon>Chromobacterium</taxon>
    </lineage>
</organism>
<feature type="compositionally biased region" description="Basic and acidic residues" evidence="1">
    <location>
        <begin position="49"/>
        <end position="59"/>
    </location>
</feature>
<dbReference type="Pfam" id="PF13986">
    <property type="entry name" value="DUF4224"/>
    <property type="match status" value="1"/>
</dbReference>
<reference evidence="3 4" key="1">
    <citation type="submission" date="2024-05" db="EMBL/GenBank/DDBJ databases">
        <authorList>
            <person name="De Oliveira J.P."/>
            <person name="Noriler S.A."/>
            <person name="De Oliveira A.G."/>
            <person name="Sipoli D.S."/>
        </authorList>
    </citation>
    <scope>NUCLEOTIDE SEQUENCE [LARGE SCALE GENOMIC DNA]</scope>
    <source>
        <strain evidence="3 4">LABIM192</strain>
    </source>
</reference>
<evidence type="ECO:0000313" key="3">
    <source>
        <dbReference type="EMBL" id="MEO9382737.1"/>
    </source>
</evidence>
<sequence length="71" mass="7595">MSEVFLSKEDVAVLTGCKIRKAQVAELRRMGLHFYVNARGEAVVPRSAVEGKAKADKPKPAAGGWTPAVLS</sequence>
<gene>
    <name evidence="3" type="ORF">ABI908_01230</name>
</gene>
<proteinExistence type="predicted"/>
<feature type="domain" description="DUF4224" evidence="2">
    <location>
        <begin position="5"/>
        <end position="48"/>
    </location>
</feature>
<accession>A0ABV0IPY8</accession>
<dbReference type="InterPro" id="IPR025319">
    <property type="entry name" value="DUF4224"/>
</dbReference>
<dbReference type="Proteomes" id="UP001462502">
    <property type="component" value="Unassembled WGS sequence"/>
</dbReference>
<evidence type="ECO:0000259" key="2">
    <source>
        <dbReference type="Pfam" id="PF13986"/>
    </source>
</evidence>
<comment type="caution">
    <text evidence="3">The sequence shown here is derived from an EMBL/GenBank/DDBJ whole genome shotgun (WGS) entry which is preliminary data.</text>
</comment>
<name>A0ABV0IPY8_9NEIS</name>
<evidence type="ECO:0000313" key="4">
    <source>
        <dbReference type="Proteomes" id="UP001462502"/>
    </source>
</evidence>
<protein>
    <submittedName>
        <fullName evidence="3">DUF4224 domain-containing protein</fullName>
    </submittedName>
</protein>
<dbReference type="EMBL" id="JBDXMI010000001">
    <property type="protein sequence ID" value="MEO9382737.1"/>
    <property type="molecule type" value="Genomic_DNA"/>
</dbReference>
<evidence type="ECO:0000256" key="1">
    <source>
        <dbReference type="SAM" id="MobiDB-lite"/>
    </source>
</evidence>